<keyword evidence="2" id="KW-1185">Reference proteome</keyword>
<dbReference type="InterPro" id="IPR049797">
    <property type="entry name" value="HYExAFE"/>
</dbReference>
<dbReference type="NCBIfam" id="NF038001">
    <property type="entry name" value="HYExAFE"/>
    <property type="match status" value="1"/>
</dbReference>
<name>A0ABX1VCZ1_9PLAN</name>
<comment type="caution">
    <text evidence="1">The sequence shown here is derived from an EMBL/GenBank/DDBJ whole genome shotgun (WGS) entry which is preliminary data.</text>
</comment>
<dbReference type="RefSeq" id="WP_171186532.1">
    <property type="nucleotide sequence ID" value="NZ_WTPX01000056.1"/>
</dbReference>
<proteinExistence type="predicted"/>
<sequence>MAIRSNHYDAAFEQYLRGRRVPYVAVDEQRRALAADASLKSFDFIVSRPGGGSWLVDVKGRRFPTAGGGRWESWATAEDVECLLKWETAFGQGSRSVLAFAYDLAEGETAGYDEPLVWGDRRYAFFAVTAADYATAMTSRSESWATVHLPRADFERLRVPFDDLL</sequence>
<reference evidence="1 2" key="1">
    <citation type="journal article" date="2020" name="Syst. Appl. Microbiol.">
        <title>Alienimonas chondri sp. nov., a novel planctomycete isolated from the biofilm of the red alga Chondrus crispus.</title>
        <authorList>
            <person name="Vitorino I."/>
            <person name="Albuquerque L."/>
            <person name="Wiegand S."/>
            <person name="Kallscheuer N."/>
            <person name="da Costa M.S."/>
            <person name="Lobo-da-Cunha A."/>
            <person name="Jogler C."/>
            <person name="Lage O.M."/>
        </authorList>
    </citation>
    <scope>NUCLEOTIDE SEQUENCE [LARGE SCALE GENOMIC DNA]</scope>
    <source>
        <strain evidence="1 2">LzC2</strain>
    </source>
</reference>
<protein>
    <submittedName>
        <fullName evidence="1">Uncharacterized protein</fullName>
    </submittedName>
</protein>
<evidence type="ECO:0000313" key="2">
    <source>
        <dbReference type="Proteomes" id="UP000609651"/>
    </source>
</evidence>
<gene>
    <name evidence="1" type="ORF">LzC2_20540</name>
</gene>
<accession>A0ABX1VCZ1</accession>
<dbReference type="Proteomes" id="UP000609651">
    <property type="component" value="Unassembled WGS sequence"/>
</dbReference>
<organism evidence="1 2">
    <name type="scientific">Alienimonas chondri</name>
    <dbReference type="NCBI Taxonomy" id="2681879"/>
    <lineage>
        <taxon>Bacteria</taxon>
        <taxon>Pseudomonadati</taxon>
        <taxon>Planctomycetota</taxon>
        <taxon>Planctomycetia</taxon>
        <taxon>Planctomycetales</taxon>
        <taxon>Planctomycetaceae</taxon>
        <taxon>Alienimonas</taxon>
    </lineage>
</organism>
<dbReference type="EMBL" id="WTPX01000056">
    <property type="protein sequence ID" value="NNJ25975.1"/>
    <property type="molecule type" value="Genomic_DNA"/>
</dbReference>
<evidence type="ECO:0000313" key="1">
    <source>
        <dbReference type="EMBL" id="NNJ25975.1"/>
    </source>
</evidence>